<dbReference type="Gene3D" id="1.10.4080.10">
    <property type="entry name" value="ADP-ribosylation/Crystallin J1"/>
    <property type="match status" value="1"/>
</dbReference>
<dbReference type="InterPro" id="IPR005502">
    <property type="entry name" value="Ribosyl_crysJ1"/>
</dbReference>
<protein>
    <submittedName>
        <fullName evidence="3">ADP-ribosylglycohydrolase</fullName>
    </submittedName>
</protein>
<accession>A0A481YRH6</accession>
<organism evidence="3">
    <name type="scientific">Marseillevirus LCMAC101</name>
    <dbReference type="NCBI Taxonomy" id="2506602"/>
    <lineage>
        <taxon>Viruses</taxon>
        <taxon>Varidnaviria</taxon>
        <taxon>Bamfordvirae</taxon>
        <taxon>Nucleocytoviricota</taxon>
        <taxon>Megaviricetes</taxon>
        <taxon>Pimascovirales</taxon>
        <taxon>Pimascovirales incertae sedis</taxon>
        <taxon>Marseilleviridae</taxon>
    </lineage>
</organism>
<keyword evidence="2 3" id="KW-0378">Hydrolase</keyword>
<dbReference type="PANTHER" id="PTHR16222:SF24">
    <property type="entry name" value="ADP-RIBOSYLHYDROLASE ARH3"/>
    <property type="match status" value="1"/>
</dbReference>
<gene>
    <name evidence="3" type="ORF">LCMAC101_03870</name>
</gene>
<dbReference type="EMBL" id="MK500327">
    <property type="protein sequence ID" value="QBK85792.1"/>
    <property type="molecule type" value="Genomic_DNA"/>
</dbReference>
<comment type="similarity">
    <text evidence="1">Belongs to the ADP-ribosylglycohydrolase family.</text>
</comment>
<proteinExistence type="inferred from homology"/>
<dbReference type="InterPro" id="IPR036705">
    <property type="entry name" value="Ribosyl_crysJ1_sf"/>
</dbReference>
<dbReference type="GO" id="GO:0016787">
    <property type="term" value="F:hydrolase activity"/>
    <property type="evidence" value="ECO:0007669"/>
    <property type="project" value="UniProtKB-KW"/>
</dbReference>
<dbReference type="PANTHER" id="PTHR16222">
    <property type="entry name" value="ADP-RIBOSYLGLYCOHYDROLASE"/>
    <property type="match status" value="1"/>
</dbReference>
<evidence type="ECO:0000256" key="2">
    <source>
        <dbReference type="ARBA" id="ARBA00022801"/>
    </source>
</evidence>
<dbReference type="InterPro" id="IPR050792">
    <property type="entry name" value="ADP-ribosylglycohydrolase"/>
</dbReference>
<reference evidence="3" key="1">
    <citation type="journal article" date="2019" name="MBio">
        <title>Virus Genomes from Deep Sea Sediments Expand the Ocean Megavirome and Support Independent Origins of Viral Gigantism.</title>
        <authorList>
            <person name="Backstrom D."/>
            <person name="Yutin N."/>
            <person name="Jorgensen S.L."/>
            <person name="Dharamshi J."/>
            <person name="Homa F."/>
            <person name="Zaremba-Niedwiedzka K."/>
            <person name="Spang A."/>
            <person name="Wolf Y.I."/>
            <person name="Koonin E.V."/>
            <person name="Ettema T.J."/>
        </authorList>
    </citation>
    <scope>NUCLEOTIDE SEQUENCE</scope>
</reference>
<evidence type="ECO:0000256" key="1">
    <source>
        <dbReference type="ARBA" id="ARBA00010702"/>
    </source>
</evidence>
<name>A0A481YRH6_9VIRU</name>
<dbReference type="Pfam" id="PF03747">
    <property type="entry name" value="ADP_ribosyl_GH"/>
    <property type="match status" value="1"/>
</dbReference>
<dbReference type="SUPFAM" id="SSF101478">
    <property type="entry name" value="ADP-ribosylglycohydrolase"/>
    <property type="match status" value="1"/>
</dbReference>
<sequence>MANISDEIKRDKFEGGLLGLMLGDALGAPHEFRGSKDEYTGKLQYPPRIPSRYQGVRHGVVAQTSDDTELMLALIYSMIPDSTSTKVIEYNNERAAMEYMKWANSKPMGMGFNTRALFCGVKTVNGFRNRQVKVFKKVSQSNGSLMRCYPLALIPKENWYADVNLSNPTKVNRDASKVFLSLVQSMWAGKGKAEALEEQINDKTLASPITAALFHASEIDGVFPSKVDSSFPCQPYEVSGKCKGWVAVSLYTAIWGWYHSNTLEDCLDSIIERGGDTDTNAAIGGALMGSTLGKKACLKETRVKKNWKILRNANPEEGDFPRPNKYLCSNTREISAALGM</sequence>
<evidence type="ECO:0000313" key="3">
    <source>
        <dbReference type="EMBL" id="QBK85792.1"/>
    </source>
</evidence>